<keyword evidence="1 2" id="KW-0784">Thiamine biosynthesis</keyword>
<comment type="pathway">
    <text evidence="2">Cofactor biosynthesis; thiamine diphosphate biosynthesis; thiamine diphosphate from thiamine phosphate: step 1/1.</text>
</comment>
<dbReference type="Gene3D" id="3.30.1330.10">
    <property type="entry name" value="PurM-like, N-terminal domain"/>
    <property type="match status" value="1"/>
</dbReference>
<feature type="domain" description="PurM-like C-terminal" evidence="4">
    <location>
        <begin position="149"/>
        <end position="303"/>
    </location>
</feature>
<dbReference type="PIRSF" id="PIRSF005303">
    <property type="entry name" value="Thiam_monoph_kin"/>
    <property type="match status" value="1"/>
</dbReference>
<keyword evidence="2 5" id="KW-0808">Transferase</keyword>
<gene>
    <name evidence="2 5" type="primary">thiL</name>
    <name evidence="5" type="ORF">DU002_16090</name>
</gene>
<dbReference type="AlphaFoldDB" id="A0A368N6P5"/>
<evidence type="ECO:0000259" key="3">
    <source>
        <dbReference type="Pfam" id="PF00586"/>
    </source>
</evidence>
<keyword evidence="2" id="KW-0067">ATP-binding</keyword>
<dbReference type="GO" id="GO:0009228">
    <property type="term" value="P:thiamine biosynthetic process"/>
    <property type="evidence" value="ECO:0007669"/>
    <property type="project" value="UniProtKB-KW"/>
</dbReference>
<dbReference type="UniPathway" id="UPA00060">
    <property type="reaction ID" value="UER00142"/>
</dbReference>
<organism evidence="5 6">
    <name type="scientific">Corallincola holothuriorum</name>
    <dbReference type="NCBI Taxonomy" id="2282215"/>
    <lineage>
        <taxon>Bacteria</taxon>
        <taxon>Pseudomonadati</taxon>
        <taxon>Pseudomonadota</taxon>
        <taxon>Gammaproteobacteria</taxon>
        <taxon>Alteromonadales</taxon>
        <taxon>Psychromonadaceae</taxon>
        <taxon>Corallincola</taxon>
    </lineage>
</organism>
<dbReference type="InterPro" id="IPR010918">
    <property type="entry name" value="PurM-like_C_dom"/>
</dbReference>
<feature type="binding site" evidence="2">
    <location>
        <position position="45"/>
    </location>
    <ligand>
        <name>Mg(2+)</name>
        <dbReference type="ChEBI" id="CHEBI:18420"/>
        <label>2</label>
    </ligand>
</feature>
<name>A0A368N6P5_9GAMM</name>
<dbReference type="EMBL" id="QPID01000011">
    <property type="protein sequence ID" value="RCU45241.1"/>
    <property type="molecule type" value="Genomic_DNA"/>
</dbReference>
<dbReference type="EC" id="2.7.4.16" evidence="2"/>
<feature type="binding site" evidence="2">
    <location>
        <position position="215"/>
    </location>
    <ligand>
        <name>Mg(2+)</name>
        <dbReference type="ChEBI" id="CHEBI:18420"/>
        <label>5</label>
    </ligand>
</feature>
<comment type="caution">
    <text evidence="5">The sequence shown here is derived from an EMBL/GenBank/DDBJ whole genome shotgun (WGS) entry which is preliminary data.</text>
</comment>
<evidence type="ECO:0000256" key="2">
    <source>
        <dbReference type="HAMAP-Rule" id="MF_02128"/>
    </source>
</evidence>
<dbReference type="PANTHER" id="PTHR30270:SF0">
    <property type="entry name" value="THIAMINE-MONOPHOSPHATE KINASE"/>
    <property type="match status" value="1"/>
</dbReference>
<comment type="similarity">
    <text evidence="2">Belongs to the thiamine-monophosphate kinase family.</text>
</comment>
<feature type="binding site" evidence="2">
    <location>
        <position position="45"/>
    </location>
    <ligand>
        <name>Mg(2+)</name>
        <dbReference type="ChEBI" id="CHEBI:18420"/>
        <label>1</label>
    </ligand>
</feature>
<feature type="binding site" evidence="2">
    <location>
        <position position="43"/>
    </location>
    <ligand>
        <name>Mg(2+)</name>
        <dbReference type="ChEBI" id="CHEBI:18420"/>
        <label>4</label>
    </ligand>
</feature>
<dbReference type="PANTHER" id="PTHR30270">
    <property type="entry name" value="THIAMINE-MONOPHOSPHATE KINASE"/>
    <property type="match status" value="1"/>
</dbReference>
<feature type="binding site" evidence="2">
    <location>
        <position position="44"/>
    </location>
    <ligand>
        <name>Mg(2+)</name>
        <dbReference type="ChEBI" id="CHEBI:18420"/>
        <label>1</label>
    </ligand>
</feature>
<keyword evidence="6" id="KW-1185">Reference proteome</keyword>
<comment type="miscellaneous">
    <text evidence="2">Reaction mechanism of ThiL seems to utilize a direct, inline transfer of the gamma-phosphate of ATP to TMP rather than a phosphorylated enzyme intermediate.</text>
</comment>
<dbReference type="GO" id="GO:0005524">
    <property type="term" value="F:ATP binding"/>
    <property type="evidence" value="ECO:0007669"/>
    <property type="project" value="UniProtKB-UniRule"/>
</dbReference>
<feature type="domain" description="PurM-like N-terminal" evidence="3">
    <location>
        <begin position="26"/>
        <end position="136"/>
    </location>
</feature>
<evidence type="ECO:0000256" key="1">
    <source>
        <dbReference type="ARBA" id="ARBA00022977"/>
    </source>
</evidence>
<feature type="binding site" evidence="2">
    <location>
        <position position="319"/>
    </location>
    <ligand>
        <name>substrate</name>
    </ligand>
</feature>
<feature type="binding site" evidence="2">
    <location>
        <position position="214"/>
    </location>
    <ligand>
        <name>ATP</name>
        <dbReference type="ChEBI" id="CHEBI:30616"/>
    </ligand>
</feature>
<evidence type="ECO:0000313" key="6">
    <source>
        <dbReference type="Proteomes" id="UP000252558"/>
    </source>
</evidence>
<dbReference type="SUPFAM" id="SSF55326">
    <property type="entry name" value="PurM N-terminal domain-like"/>
    <property type="match status" value="1"/>
</dbReference>
<accession>A0A368N6P5</accession>
<dbReference type="Pfam" id="PF02769">
    <property type="entry name" value="AIRS_C"/>
    <property type="match status" value="1"/>
</dbReference>
<comment type="catalytic activity">
    <reaction evidence="2">
        <text>thiamine phosphate + ATP = thiamine diphosphate + ADP</text>
        <dbReference type="Rhea" id="RHEA:15913"/>
        <dbReference type="ChEBI" id="CHEBI:30616"/>
        <dbReference type="ChEBI" id="CHEBI:37575"/>
        <dbReference type="ChEBI" id="CHEBI:58937"/>
        <dbReference type="ChEBI" id="CHEBI:456216"/>
        <dbReference type="EC" id="2.7.4.16"/>
    </reaction>
</comment>
<keyword evidence="2" id="KW-0547">Nucleotide-binding</keyword>
<dbReference type="InterPro" id="IPR006283">
    <property type="entry name" value="ThiL-like"/>
</dbReference>
<dbReference type="SUPFAM" id="SSF56042">
    <property type="entry name" value="PurM C-terminal domain-like"/>
    <property type="match status" value="1"/>
</dbReference>
<sequence length="328" mass="35423">MNEFELIARHFTGRGAQRKDVLLGIGDDAAMISLPESRALVVTTDTLVEGVHFLPDVSPHALGHKAVAVNLSDLAAMGAEPAWISLAITLPDKRHDWIEAFAASLADTCEYYGVSLIGGDTTRGPLSITITAHGLVKADKALRRSGANPGDWLYVTGTPGDACRGLELLQMPRGEITESCQIREKLEKRILYPTPRVAAGQALKGLASAAVDISDGLLQDLLHITKASYCDVEVVSEQLPISDALAQSVPESDRLRYQLAGGDDYELLFAVPEENRGSVETALKHFAVPFACIGRFKPGRGEVIVTRGGEPMSELWQGWDPFRDATHD</sequence>
<feature type="binding site" evidence="2">
    <location>
        <begin position="119"/>
        <end position="120"/>
    </location>
    <ligand>
        <name>ATP</name>
        <dbReference type="ChEBI" id="CHEBI:30616"/>
    </ligand>
</feature>
<keyword evidence="2" id="KW-0460">Magnesium</keyword>
<keyword evidence="2 5" id="KW-0418">Kinase</keyword>
<protein>
    <recommendedName>
        <fullName evidence="2">Thiamine-monophosphate kinase</fullName>
        <shortName evidence="2">TMP kinase</shortName>
        <shortName evidence="2">Thiamine-phosphate kinase</shortName>
        <ecNumber evidence="2">2.7.4.16</ecNumber>
    </recommendedName>
</protein>
<dbReference type="RefSeq" id="WP_114339461.1">
    <property type="nucleotide sequence ID" value="NZ_QPID01000011.1"/>
</dbReference>
<dbReference type="Proteomes" id="UP000252558">
    <property type="component" value="Unassembled WGS sequence"/>
</dbReference>
<feature type="binding site" evidence="2">
    <location>
        <position position="73"/>
    </location>
    <ligand>
        <name>Mg(2+)</name>
        <dbReference type="ChEBI" id="CHEBI:18420"/>
        <label>4</label>
    </ligand>
</feature>
<proteinExistence type="inferred from homology"/>
<comment type="function">
    <text evidence="2">Catalyzes the ATP-dependent phosphorylation of thiamine-monophosphate (TMP) to form thiamine-pyrophosphate (TPP), the active form of vitamin B1.</text>
</comment>
<dbReference type="InterPro" id="IPR036676">
    <property type="entry name" value="PurM-like_C_sf"/>
</dbReference>
<evidence type="ECO:0000259" key="4">
    <source>
        <dbReference type="Pfam" id="PF02769"/>
    </source>
</evidence>
<dbReference type="GO" id="GO:0000287">
    <property type="term" value="F:magnesium ion binding"/>
    <property type="evidence" value="ECO:0007669"/>
    <property type="project" value="UniProtKB-UniRule"/>
</dbReference>
<feature type="binding site" evidence="2">
    <location>
        <position position="263"/>
    </location>
    <ligand>
        <name>substrate</name>
    </ligand>
</feature>
<dbReference type="Gene3D" id="3.90.650.10">
    <property type="entry name" value="PurM-like C-terminal domain"/>
    <property type="match status" value="1"/>
</dbReference>
<feature type="binding site" evidence="2">
    <location>
        <position position="120"/>
    </location>
    <ligand>
        <name>Mg(2+)</name>
        <dbReference type="ChEBI" id="CHEBI:18420"/>
        <label>1</label>
    </ligand>
</feature>
<feature type="binding site" evidence="2">
    <location>
        <position position="28"/>
    </location>
    <ligand>
        <name>Mg(2+)</name>
        <dbReference type="ChEBI" id="CHEBI:18420"/>
        <label>3</label>
    </ligand>
</feature>
<dbReference type="CDD" id="cd02194">
    <property type="entry name" value="ThiL"/>
    <property type="match status" value="1"/>
</dbReference>
<dbReference type="GO" id="GO:0009030">
    <property type="term" value="F:thiamine-phosphate kinase activity"/>
    <property type="evidence" value="ECO:0007669"/>
    <property type="project" value="UniProtKB-UniRule"/>
</dbReference>
<feature type="binding site" evidence="2">
    <location>
        <position position="52"/>
    </location>
    <ligand>
        <name>substrate</name>
    </ligand>
</feature>
<reference evidence="5 6" key="1">
    <citation type="submission" date="2018-07" db="EMBL/GenBank/DDBJ databases">
        <title>Corallincola holothuriorum sp. nov., a new facultative anaerobe isolated from sea cucumber Apostichopus japonicus.</title>
        <authorList>
            <person name="Xia H."/>
        </authorList>
    </citation>
    <scope>NUCLEOTIDE SEQUENCE [LARGE SCALE GENOMIC DNA]</scope>
    <source>
        <strain evidence="5 6">C4</strain>
    </source>
</reference>
<comment type="caution">
    <text evidence="2">Lacks conserved residue(s) required for the propagation of feature annotation.</text>
</comment>
<dbReference type="NCBIfam" id="TIGR01379">
    <property type="entry name" value="thiL"/>
    <property type="match status" value="1"/>
</dbReference>
<dbReference type="HAMAP" id="MF_02128">
    <property type="entry name" value="TMP_kinase"/>
    <property type="match status" value="1"/>
</dbReference>
<dbReference type="InterPro" id="IPR016188">
    <property type="entry name" value="PurM-like_N"/>
</dbReference>
<dbReference type="InterPro" id="IPR036921">
    <property type="entry name" value="PurM-like_N_sf"/>
</dbReference>
<dbReference type="OrthoDB" id="9802811at2"/>
<feature type="binding site" evidence="2">
    <location>
        <position position="73"/>
    </location>
    <ligand>
        <name>Mg(2+)</name>
        <dbReference type="ChEBI" id="CHEBI:18420"/>
        <label>2</label>
    </ligand>
</feature>
<feature type="binding site" evidence="2">
    <location>
        <position position="28"/>
    </location>
    <ligand>
        <name>Mg(2+)</name>
        <dbReference type="ChEBI" id="CHEBI:18420"/>
        <label>4</label>
    </ligand>
</feature>
<feature type="binding site" evidence="2">
    <location>
        <position position="73"/>
    </location>
    <ligand>
        <name>Mg(2+)</name>
        <dbReference type="ChEBI" id="CHEBI:18420"/>
        <label>3</label>
    </ligand>
</feature>
<feature type="binding site" evidence="2">
    <location>
        <position position="144"/>
    </location>
    <ligand>
        <name>ATP</name>
        <dbReference type="ChEBI" id="CHEBI:30616"/>
    </ligand>
</feature>
<dbReference type="Pfam" id="PF00586">
    <property type="entry name" value="AIRS"/>
    <property type="match status" value="1"/>
</dbReference>
<keyword evidence="2" id="KW-0479">Metal-binding</keyword>
<evidence type="ECO:0000313" key="5">
    <source>
        <dbReference type="EMBL" id="RCU45241.1"/>
    </source>
</evidence>
<dbReference type="GO" id="GO:0009229">
    <property type="term" value="P:thiamine diphosphate biosynthetic process"/>
    <property type="evidence" value="ECO:0007669"/>
    <property type="project" value="UniProtKB-UniRule"/>
</dbReference>
<feature type="binding site" evidence="2">
    <location>
        <position position="212"/>
    </location>
    <ligand>
        <name>Mg(2+)</name>
        <dbReference type="ChEBI" id="CHEBI:18420"/>
        <label>3</label>
    </ligand>
</feature>